<sequence length="702" mass="76977">MLLSYCYIFSNAPSSTLETQPPPSNPPSQSPSPSPSIFPYQESLDLGRCAWSKIANWSYLLADTVKTFPSFVALHVTNQSSNRFASSSPQSTTSDHSLPGLTSWFTRSSSPDPPQVARAQVQASVKHSRSLFQSQQAQESVDPASGRTTFTFLLFGAASSTAVFLLVRNRRTMNGLQNAKSLAYRDARAWRRVALDFARINALAASRVQNLVVASLRDGQAGSEIGRQIERELDEAARAVAQRRNWIREQDAKDAEAASSSSQHTVGDAWGEIFNPDRKGFFSGSRAGLRCSGMGDPSRWHTRHAARHDDVSSDGVTLKGWQAWIRSTPSAPSATGNKHSAKQKWQRVAGLSVTSDAPTSPAPPDAKTAKSSTLESNADQQAEGREDWIGDVDGAIRARDLKSSQSSGDQAAVNAFSRHESEEYVEAITGFANRNVQADAGSEDHLLPVSDLNIATGGRLSDEPIKAVKRIKSAPKMQKTDLSPTKVSTTVSSTDKYISPISDRFRDNEHLFIAAHDDQFGLTNPPPFETSNTKPRKSSQSTVSAKPNSALFQKLRAQRASVKTEARISPADDIDFIADLMFPSAEQAVASPVEASSVPIDEPRSSGSKEQDLAEQLKVKEEEPLGYNSKINELSERLDSMRQMCHDLTDEAQRREKTHKIQVEQLDHKVGLFTVWAEEVQRRLGLETPSVFTSLRKPLKRD</sequence>
<dbReference type="EMBL" id="HG529526">
    <property type="protein sequence ID" value="CDI52010.1"/>
    <property type="molecule type" value="Genomic_DNA"/>
</dbReference>
<organism evidence="2">
    <name type="scientific">Melanopsichium pennsylvanicum 4</name>
    <dbReference type="NCBI Taxonomy" id="1398559"/>
    <lineage>
        <taxon>Eukaryota</taxon>
        <taxon>Fungi</taxon>
        <taxon>Dikarya</taxon>
        <taxon>Basidiomycota</taxon>
        <taxon>Ustilaginomycotina</taxon>
        <taxon>Ustilaginomycetes</taxon>
        <taxon>Ustilaginales</taxon>
        <taxon>Ustilaginaceae</taxon>
        <taxon>Melanopsichium</taxon>
    </lineage>
</organism>
<feature type="compositionally biased region" description="Polar residues" evidence="1">
    <location>
        <begin position="529"/>
        <end position="547"/>
    </location>
</feature>
<feature type="region of interest" description="Disordered" evidence="1">
    <location>
        <begin position="15"/>
        <end position="37"/>
    </location>
</feature>
<evidence type="ECO:0000313" key="2">
    <source>
        <dbReference type="EMBL" id="CDI52010.1"/>
    </source>
</evidence>
<name>A0A077QRC1_9BASI</name>
<feature type="compositionally biased region" description="Polar residues" evidence="1">
    <location>
        <begin position="327"/>
        <end position="338"/>
    </location>
</feature>
<feature type="compositionally biased region" description="Pro residues" evidence="1">
    <location>
        <begin position="20"/>
        <end position="36"/>
    </location>
</feature>
<dbReference type="AlphaFoldDB" id="A0A077QRC1"/>
<feature type="region of interest" description="Disordered" evidence="1">
    <location>
        <begin position="591"/>
        <end position="617"/>
    </location>
</feature>
<proteinExistence type="predicted"/>
<protein>
    <submittedName>
        <fullName evidence="2">Uncharacterized protein</fullName>
    </submittedName>
</protein>
<feature type="region of interest" description="Disordered" evidence="1">
    <location>
        <begin position="327"/>
        <end position="389"/>
    </location>
</feature>
<evidence type="ECO:0000256" key="1">
    <source>
        <dbReference type="SAM" id="MobiDB-lite"/>
    </source>
</evidence>
<accession>A0A077QRC1</accession>
<feature type="region of interest" description="Disordered" evidence="1">
    <location>
        <begin position="518"/>
        <end position="547"/>
    </location>
</feature>
<reference evidence="2" key="1">
    <citation type="journal article" date="2014" name="Genome Biol. Evol.">
        <title>Gene Loss Rather Than Gene Gain Is Associated with a Host Jump from Monocots to Dicots in the Smut Fungus Melanopsichium pennsylvanicum.</title>
        <authorList>
            <person name="Sharma R."/>
            <person name="Mishra B."/>
            <person name="Runge F."/>
            <person name="Thines M."/>
        </authorList>
    </citation>
    <scope>NUCLEOTIDE SEQUENCE</scope>
    <source>
        <strain evidence="2">4</strain>
    </source>
</reference>
<feature type="compositionally biased region" description="Basic and acidic residues" evidence="1">
    <location>
        <begin position="601"/>
        <end position="617"/>
    </location>
</feature>
<feature type="compositionally biased region" description="Low complexity" evidence="1">
    <location>
        <begin position="354"/>
        <end position="372"/>
    </location>
</feature>